<feature type="signal peptide" evidence="1">
    <location>
        <begin position="1"/>
        <end position="30"/>
    </location>
</feature>
<feature type="chain" id="PRO_5046334794" evidence="1">
    <location>
        <begin position="31"/>
        <end position="299"/>
    </location>
</feature>
<keyword evidence="1" id="KW-0732">Signal</keyword>
<evidence type="ECO:0000313" key="2">
    <source>
        <dbReference type="EMBL" id="CAL1708251.1"/>
    </source>
</evidence>
<sequence>MSCSYDFQPPSPLSHILILLCTCLLTTLIAMQGPTPFVANGIEQHFSMFFSYVYRGEHQRRNIATLDDIHNFQQHLRDDRKRRDNFMLTFLFEGDRHDVHLSLVAVQEIVNFWHYLHQMEWTVDIYTYAFHGFPSIGFKFAVFDRLPPLPGDPTAILFNHCRVDDFLSVQVLGDKSLQLSELSFQDTQFIGDKIDVESKQHTIHFGGLVPSEQLYSLRIIPLLLVLHTVRLYIDVEYNRFDENIRIIQSFVAQYEATGRTNISRFIIQHDHGATGTDLVHLHLDSYAQACNFVLDVGLL</sequence>
<name>A0ABP1DKC9_9APHY</name>
<proteinExistence type="predicted"/>
<evidence type="ECO:0000256" key="1">
    <source>
        <dbReference type="SAM" id="SignalP"/>
    </source>
</evidence>
<organism evidence="2 3">
    <name type="scientific">Somion occarium</name>
    <dbReference type="NCBI Taxonomy" id="3059160"/>
    <lineage>
        <taxon>Eukaryota</taxon>
        <taxon>Fungi</taxon>
        <taxon>Dikarya</taxon>
        <taxon>Basidiomycota</taxon>
        <taxon>Agaricomycotina</taxon>
        <taxon>Agaricomycetes</taxon>
        <taxon>Polyporales</taxon>
        <taxon>Cerrenaceae</taxon>
        <taxon>Somion</taxon>
    </lineage>
</organism>
<reference evidence="3" key="1">
    <citation type="submission" date="2024-04" db="EMBL/GenBank/DDBJ databases">
        <authorList>
            <person name="Shaw F."/>
            <person name="Minotto A."/>
        </authorList>
    </citation>
    <scope>NUCLEOTIDE SEQUENCE [LARGE SCALE GENOMIC DNA]</scope>
</reference>
<accession>A0ABP1DKC9</accession>
<protein>
    <submittedName>
        <fullName evidence="2">Uncharacterized protein</fullName>
    </submittedName>
</protein>
<evidence type="ECO:0000313" key="3">
    <source>
        <dbReference type="Proteomes" id="UP001497453"/>
    </source>
</evidence>
<gene>
    <name evidence="2" type="ORF">GFSPODELE1_LOCUS6770</name>
</gene>
<dbReference type="EMBL" id="OZ037947">
    <property type="protein sequence ID" value="CAL1708251.1"/>
    <property type="molecule type" value="Genomic_DNA"/>
</dbReference>
<keyword evidence="3" id="KW-1185">Reference proteome</keyword>
<dbReference type="Proteomes" id="UP001497453">
    <property type="component" value="Chromosome 4"/>
</dbReference>